<protein>
    <submittedName>
        <fullName evidence="6">Thiamin pyrophosphokinase</fullName>
    </submittedName>
</protein>
<keyword evidence="4" id="KW-0067">ATP-binding</keyword>
<dbReference type="Gene3D" id="3.40.50.10240">
    <property type="entry name" value="Thiamin pyrophosphokinase, catalytic domain"/>
    <property type="match status" value="1"/>
</dbReference>
<dbReference type="NCBIfam" id="NF040608">
    <property type="entry name" value="division_SteA"/>
    <property type="match status" value="1"/>
</dbReference>
<comment type="caution">
    <text evidence="6">The sequence shown here is derived from an EMBL/GenBank/DDBJ whole genome shotgun (WGS) entry which is preliminary data.</text>
</comment>
<keyword evidence="7" id="KW-1185">Reference proteome</keyword>
<keyword evidence="3" id="KW-0418">Kinase</keyword>
<reference evidence="6 7" key="1">
    <citation type="submission" date="2019-06" db="EMBL/GenBank/DDBJ databases">
        <title>Whole genome shotgun sequence of Brevibacillus reuszeri NBRC 15719.</title>
        <authorList>
            <person name="Hosoyama A."/>
            <person name="Uohara A."/>
            <person name="Ohji S."/>
            <person name="Ichikawa N."/>
        </authorList>
    </citation>
    <scope>NUCLEOTIDE SEQUENCE [LARGE SCALE GENOMIC DNA]</scope>
    <source>
        <strain evidence="6 7">NBRC 15719</strain>
    </source>
</reference>
<keyword evidence="2" id="KW-0547">Nucleotide-binding</keyword>
<dbReference type="InterPro" id="IPR047795">
    <property type="entry name" value="Put_SteA-like"/>
</dbReference>
<keyword evidence="1" id="KW-0808">Transferase</keyword>
<dbReference type="InterPro" id="IPR036759">
    <property type="entry name" value="TPK_catalytic_sf"/>
</dbReference>
<sequence length="414" mass="45788">MIAQPLFRFQRMIKEIFSILGMEVEQVSKQKLPAATGSTSVIAADRMTKQLCKRLHSQQIALIDHPDVDEMAALSLLEAGVKIVINLSSFMTGHYPAEGARLLLGAGLSLFEIHSPVTNQNLIELLDGQYATIHENKLFVHVENDWHHVCELEKVSTSFIDLKRFEAQARLNDTLSLFIDNTLAYASQEKALFLEPLCPIPLRTKIANRHVVVVARGKHYKEDLHTLASYIRECRPVLIGVDGGADALLQFGYVPHLIIGDMDSVSDKALMCGAEVVVHAFVNGNAPGKKRVEQLGIDCHLLPAPGTSEDVAMLLAYEQQAQLIVTIGAHTNMIDFLEKGRKGMASTLLVRTKIGTKLVDAKGVSQLYQPSGSWRVWGLCIGAMLLPVTSALLINPVTRHAAQMLWTQWRTWGF</sequence>
<evidence type="ECO:0000259" key="5">
    <source>
        <dbReference type="Pfam" id="PF12555"/>
    </source>
</evidence>
<evidence type="ECO:0000256" key="4">
    <source>
        <dbReference type="ARBA" id="ARBA00022840"/>
    </source>
</evidence>
<proteinExistence type="predicted"/>
<evidence type="ECO:0000313" key="7">
    <source>
        <dbReference type="Proteomes" id="UP000319578"/>
    </source>
</evidence>
<dbReference type="SUPFAM" id="SSF63999">
    <property type="entry name" value="Thiamin pyrophosphokinase, catalytic domain"/>
    <property type="match status" value="1"/>
</dbReference>
<evidence type="ECO:0000256" key="1">
    <source>
        <dbReference type="ARBA" id="ARBA00022679"/>
    </source>
</evidence>
<evidence type="ECO:0000256" key="3">
    <source>
        <dbReference type="ARBA" id="ARBA00022777"/>
    </source>
</evidence>
<dbReference type="EMBL" id="BJON01000002">
    <property type="protein sequence ID" value="GED66560.1"/>
    <property type="molecule type" value="Genomic_DNA"/>
</dbReference>
<dbReference type="InterPro" id="IPR022215">
    <property type="entry name" value="SteA-like_C"/>
</dbReference>
<feature type="domain" description="SteA-like C-terminal" evidence="5">
    <location>
        <begin position="362"/>
        <end position="412"/>
    </location>
</feature>
<evidence type="ECO:0000256" key="2">
    <source>
        <dbReference type="ARBA" id="ARBA00022741"/>
    </source>
</evidence>
<accession>A0ABQ0TF30</accession>
<organism evidence="6 7">
    <name type="scientific">Brevibacillus reuszeri</name>
    <dbReference type="NCBI Taxonomy" id="54915"/>
    <lineage>
        <taxon>Bacteria</taxon>
        <taxon>Bacillati</taxon>
        <taxon>Bacillota</taxon>
        <taxon>Bacilli</taxon>
        <taxon>Bacillales</taxon>
        <taxon>Paenibacillaceae</taxon>
        <taxon>Brevibacillus</taxon>
    </lineage>
</organism>
<dbReference type="Pfam" id="PF12555">
    <property type="entry name" value="SteA-like_C"/>
    <property type="match status" value="1"/>
</dbReference>
<evidence type="ECO:0000313" key="6">
    <source>
        <dbReference type="EMBL" id="GED66560.1"/>
    </source>
</evidence>
<name>A0ABQ0TF30_9BACL</name>
<dbReference type="Proteomes" id="UP000319578">
    <property type="component" value="Unassembled WGS sequence"/>
</dbReference>
<gene>
    <name evidence="6" type="ORF">BRE01_02620</name>
</gene>